<evidence type="ECO:0000256" key="9">
    <source>
        <dbReference type="PROSITE-ProRule" id="PRU10055"/>
    </source>
</evidence>
<dbReference type="RefSeq" id="WP_130855798.1">
    <property type="nucleotide sequence ID" value="NZ_JBHLWO010000002.1"/>
</dbReference>
<reference evidence="11 12" key="1">
    <citation type="submission" date="2024-09" db="EMBL/GenBank/DDBJ databases">
        <authorList>
            <person name="Sun Q."/>
            <person name="Mori K."/>
        </authorList>
    </citation>
    <scope>NUCLEOTIDE SEQUENCE [LARGE SCALE GENOMIC DNA]</scope>
    <source>
        <strain evidence="11 12">CCM 7765</strain>
    </source>
</reference>
<protein>
    <recommendedName>
        <fullName evidence="3 10">Beta-glucosidase</fullName>
        <ecNumber evidence="3 10">3.2.1.21</ecNumber>
    </recommendedName>
</protein>
<keyword evidence="6" id="KW-0119">Carbohydrate metabolism</keyword>
<organism evidence="11 12">
    <name type="scientific">Olivibacter oleidegradans</name>
    <dbReference type="NCBI Taxonomy" id="760123"/>
    <lineage>
        <taxon>Bacteria</taxon>
        <taxon>Pseudomonadati</taxon>
        <taxon>Bacteroidota</taxon>
        <taxon>Sphingobacteriia</taxon>
        <taxon>Sphingobacteriales</taxon>
        <taxon>Sphingobacteriaceae</taxon>
        <taxon>Olivibacter</taxon>
    </lineage>
</organism>
<comment type="caution">
    <text evidence="11">The sequence shown here is derived from an EMBL/GenBank/DDBJ whole genome shotgun (WGS) entry which is preliminary data.</text>
</comment>
<evidence type="ECO:0000313" key="11">
    <source>
        <dbReference type="EMBL" id="MFC0319639.1"/>
    </source>
</evidence>
<dbReference type="GO" id="GO:0008422">
    <property type="term" value="F:beta-glucosidase activity"/>
    <property type="evidence" value="ECO:0007669"/>
    <property type="project" value="UniProtKB-EC"/>
</dbReference>
<gene>
    <name evidence="11" type="ORF">ACFFI0_15060</name>
</gene>
<dbReference type="InterPro" id="IPR018120">
    <property type="entry name" value="Glyco_hydro_1_AS"/>
</dbReference>
<dbReference type="PANTHER" id="PTHR10353:SF36">
    <property type="entry name" value="LP05116P"/>
    <property type="match status" value="1"/>
</dbReference>
<evidence type="ECO:0000256" key="3">
    <source>
        <dbReference type="ARBA" id="ARBA00012744"/>
    </source>
</evidence>
<dbReference type="InterPro" id="IPR033132">
    <property type="entry name" value="GH_1_N_CS"/>
</dbReference>
<evidence type="ECO:0000256" key="4">
    <source>
        <dbReference type="ARBA" id="ARBA00022801"/>
    </source>
</evidence>
<feature type="active site" description="Nucleophile" evidence="9">
    <location>
        <position position="355"/>
    </location>
</feature>
<evidence type="ECO:0000256" key="1">
    <source>
        <dbReference type="ARBA" id="ARBA00000448"/>
    </source>
</evidence>
<keyword evidence="12" id="KW-1185">Reference proteome</keyword>
<accession>A0ABV6HL68</accession>
<dbReference type="Proteomes" id="UP001589774">
    <property type="component" value="Unassembled WGS sequence"/>
</dbReference>
<keyword evidence="5" id="KW-0136">Cellulose degradation</keyword>
<dbReference type="NCBIfam" id="TIGR03356">
    <property type="entry name" value="BGL"/>
    <property type="match status" value="1"/>
</dbReference>
<evidence type="ECO:0000256" key="5">
    <source>
        <dbReference type="ARBA" id="ARBA00023001"/>
    </source>
</evidence>
<comment type="catalytic activity">
    <reaction evidence="1 10">
        <text>Hydrolysis of terminal, non-reducing beta-D-glucosyl residues with release of beta-D-glucose.</text>
        <dbReference type="EC" id="3.2.1.21"/>
    </reaction>
</comment>
<evidence type="ECO:0000256" key="10">
    <source>
        <dbReference type="RuleBase" id="RU361175"/>
    </source>
</evidence>
<evidence type="ECO:0000256" key="8">
    <source>
        <dbReference type="ARBA" id="ARBA00023326"/>
    </source>
</evidence>
<dbReference type="Pfam" id="PF00232">
    <property type="entry name" value="Glyco_hydro_1"/>
    <property type="match status" value="1"/>
</dbReference>
<comment type="similarity">
    <text evidence="2 10">Belongs to the glycosyl hydrolase 1 family.</text>
</comment>
<dbReference type="PROSITE" id="PS00572">
    <property type="entry name" value="GLYCOSYL_HYDROL_F1_1"/>
    <property type="match status" value="1"/>
</dbReference>
<dbReference type="PRINTS" id="PR00131">
    <property type="entry name" value="GLHYDRLASE1"/>
</dbReference>
<sequence>MNRSLFGEEFIWGVSTAAYQIEGGHNADGKGPSIWDVFSKKKGKIRNGHHAQVACDFYNRYEDDILLMKQLNIPHFRFSIAWTRILPEGVGEINREGINFYNRVIDTCIQHGITPWVTLYHWDLPQALENKGGWTNRSILEWFETYVRLCVDSFGDRVKHWMVMNEPVAFVGAGYFFGKHAPGRWGLRYFLPAVHHATLSMARGAKIIKERYPTAMVGTTFSHSVLEPISLKTRHIHALRRADAIMNRLFLEPILGMGYPIDAVKALKNLKKYILPGDEDNIAFNFDFIGLQTYTREVIQFSMLMPYVWANIVEPRKRGIKHTTAMDWEIYPSSIYEALKRFQSYPNMPPIIITENGAAFKDEVIGDRVYDAERTKYLQDHIQQVLRAKEEGVDVRGYFVWTFTDNFEWAEGYHPRFGLVHVDFETQKRIVKESGKWYGEWLSR</sequence>
<dbReference type="InterPro" id="IPR017736">
    <property type="entry name" value="Glyco_hydro_1_beta-glucosidase"/>
</dbReference>
<dbReference type="InterPro" id="IPR017853">
    <property type="entry name" value="GH"/>
</dbReference>
<dbReference type="EC" id="3.2.1.21" evidence="3 10"/>
<dbReference type="PROSITE" id="PS00653">
    <property type="entry name" value="GLYCOSYL_HYDROL_F1_2"/>
    <property type="match status" value="1"/>
</dbReference>
<proteinExistence type="inferred from homology"/>
<evidence type="ECO:0000256" key="7">
    <source>
        <dbReference type="ARBA" id="ARBA00023295"/>
    </source>
</evidence>
<keyword evidence="7 10" id="KW-0326">Glycosidase</keyword>
<name>A0ABV6HL68_9SPHI</name>
<keyword evidence="8" id="KW-0624">Polysaccharide degradation</keyword>
<evidence type="ECO:0000256" key="2">
    <source>
        <dbReference type="ARBA" id="ARBA00010838"/>
    </source>
</evidence>
<dbReference type="InterPro" id="IPR001360">
    <property type="entry name" value="Glyco_hydro_1"/>
</dbReference>
<evidence type="ECO:0000313" key="12">
    <source>
        <dbReference type="Proteomes" id="UP001589774"/>
    </source>
</evidence>
<evidence type="ECO:0000256" key="6">
    <source>
        <dbReference type="ARBA" id="ARBA00023277"/>
    </source>
</evidence>
<dbReference type="PANTHER" id="PTHR10353">
    <property type="entry name" value="GLYCOSYL HYDROLASE"/>
    <property type="match status" value="1"/>
</dbReference>
<dbReference type="Gene3D" id="3.20.20.80">
    <property type="entry name" value="Glycosidases"/>
    <property type="match status" value="1"/>
</dbReference>
<dbReference type="EMBL" id="JBHLWO010000002">
    <property type="protein sequence ID" value="MFC0319639.1"/>
    <property type="molecule type" value="Genomic_DNA"/>
</dbReference>
<dbReference type="SUPFAM" id="SSF51445">
    <property type="entry name" value="(Trans)glycosidases"/>
    <property type="match status" value="1"/>
</dbReference>
<keyword evidence="4 10" id="KW-0378">Hydrolase</keyword>